<comment type="caution">
    <text evidence="3">The sequence shown here is derived from an EMBL/GenBank/DDBJ whole genome shotgun (WGS) entry which is preliminary data.</text>
</comment>
<keyword evidence="2" id="KW-0472">Membrane</keyword>
<feature type="transmembrane region" description="Helical" evidence="2">
    <location>
        <begin position="111"/>
        <end position="132"/>
    </location>
</feature>
<keyword evidence="2" id="KW-1133">Transmembrane helix</keyword>
<feature type="transmembrane region" description="Helical" evidence="2">
    <location>
        <begin position="70"/>
        <end position="91"/>
    </location>
</feature>
<organism evidence="3 4">
    <name type="scientific">Ferrimicrobium acidiphilum</name>
    <dbReference type="NCBI Taxonomy" id="121039"/>
    <lineage>
        <taxon>Bacteria</taxon>
        <taxon>Bacillati</taxon>
        <taxon>Actinomycetota</taxon>
        <taxon>Acidimicrobiia</taxon>
        <taxon>Acidimicrobiales</taxon>
        <taxon>Acidimicrobiaceae</taxon>
        <taxon>Ferrimicrobium</taxon>
    </lineage>
</organism>
<gene>
    <name evidence="3" type="ORF">AB6A68_10630</name>
</gene>
<dbReference type="EMBL" id="JBFSHR010000044">
    <property type="protein sequence ID" value="MEX6430282.1"/>
    <property type="molecule type" value="Genomic_DNA"/>
</dbReference>
<evidence type="ECO:0000313" key="3">
    <source>
        <dbReference type="EMBL" id="MEX6430282.1"/>
    </source>
</evidence>
<feature type="region of interest" description="Disordered" evidence="1">
    <location>
        <begin position="227"/>
        <end position="249"/>
    </location>
</feature>
<evidence type="ECO:0000256" key="2">
    <source>
        <dbReference type="SAM" id="Phobius"/>
    </source>
</evidence>
<feature type="transmembrane region" description="Helical" evidence="2">
    <location>
        <begin position="152"/>
        <end position="174"/>
    </location>
</feature>
<feature type="transmembrane region" description="Helical" evidence="2">
    <location>
        <begin position="44"/>
        <end position="64"/>
    </location>
</feature>
<evidence type="ECO:0000256" key="1">
    <source>
        <dbReference type="SAM" id="MobiDB-lite"/>
    </source>
</evidence>
<reference evidence="3 4" key="1">
    <citation type="submission" date="2024-07" db="EMBL/GenBank/DDBJ databases">
        <title>Draft Genome Sequence of Ferrimicrobium acidiphilum Strain YE2023, Isolated from a Pulp of Bioleach Reactor.</title>
        <authorList>
            <person name="Elkina Y.A."/>
            <person name="Bulaeva A.G."/>
            <person name="Beletsky A.V."/>
            <person name="Mardanov A.V."/>
        </authorList>
    </citation>
    <scope>NUCLEOTIDE SEQUENCE [LARGE SCALE GENOMIC DNA]</scope>
    <source>
        <strain evidence="3 4">YE2023</strain>
    </source>
</reference>
<sequence>MMRPEDMLSESLFESLIPQAEQRELDTERKRADASIINLSRGSALFGTALAVVFLIEVLTVPIMSHAVAWHIGVGLVAVPLLVGKLTYSSLRFIGFYRGDERYRRAGVPWFPLRVLAPFLIVTTVLVIGSGVELDVAGPTSFSATFLAPAHFLLSVVWFLLMAFHVVAYFNRAARSTIKDVTVRLTKSRPTSSRLRVTIFLVTLTIGIVLATQFQEPIRRWEHAFSSPGGTNPSELTHPPKQYYNPSSLKRGLEREKLHQELGLRLRKKSTSSG</sequence>
<keyword evidence="2" id="KW-0812">Transmembrane</keyword>
<name>A0ABV3Y3Z9_9ACTN</name>
<feature type="transmembrane region" description="Helical" evidence="2">
    <location>
        <begin position="195"/>
        <end position="214"/>
    </location>
</feature>
<dbReference type="RefSeq" id="WP_298447213.1">
    <property type="nucleotide sequence ID" value="NZ_JBFSHR010000044.1"/>
</dbReference>
<evidence type="ECO:0000313" key="4">
    <source>
        <dbReference type="Proteomes" id="UP001560267"/>
    </source>
</evidence>
<keyword evidence="4" id="KW-1185">Reference proteome</keyword>
<dbReference type="Proteomes" id="UP001560267">
    <property type="component" value="Unassembled WGS sequence"/>
</dbReference>
<proteinExistence type="predicted"/>
<protein>
    <submittedName>
        <fullName evidence="3">Uncharacterized protein</fullName>
    </submittedName>
</protein>
<accession>A0ABV3Y3Z9</accession>